<dbReference type="GO" id="GO:0046983">
    <property type="term" value="F:protein dimerization activity"/>
    <property type="evidence" value="ECO:0007669"/>
    <property type="project" value="InterPro"/>
</dbReference>
<sequence>MQIDIKPSKTELILACQVSPSFKTTKKLETTLEQVLKTSVHSFEFRRAALVLVREGSPPVWWYAENEFIPITENKKAYWDALYRNINQSEINEEKLLESLHPVAYTTLPVILQTGDPVGTMEVGIFNTDSGTADYMLIKALSLGRHMADIIQESIFESQKDRQFRKLAAWLEVISTISSTLDIRQVLHVVAQLTADLFLARTCMYMLDKNEESILPTVAVGSYDNQLKDKFKALKNYPIFPAINIAIKNKRPVIITPKNIKKYIPVDIIKDFNYSWMVMAPITKKDKTLGILQVDRPYGPKGFDHEETEIISAIARVTAIAMENARLVDVLSQKEFLLHRLVNKIITAQEDERKRLASDFHDGIIQSLIGIWYRMQRISSNSNKDPKEWYQEISDLTAILSEQIQDTRRILYDLRPVILDNYGLVPAIESYSEKIQEQHNLKIELALGKGNVRFPSKLEITLFRIYQEIITNVIKHSGATKVKVDFSVDKNEIKLSITDNGSGLCKSALKQSQIQNRLGLASIKERALLLNGTSKINSEPGKGTQVQVVIPIQEYEEIKE</sequence>
<evidence type="ECO:0000256" key="3">
    <source>
        <dbReference type="ARBA" id="ARBA00022553"/>
    </source>
</evidence>
<evidence type="ECO:0000256" key="6">
    <source>
        <dbReference type="ARBA" id="ARBA00022777"/>
    </source>
</evidence>
<keyword evidence="8" id="KW-0902">Two-component regulatory system</keyword>
<dbReference type="OrthoDB" id="9781904at2"/>
<accession>R4KGX7</accession>
<dbReference type="AlphaFoldDB" id="R4KGX7"/>
<evidence type="ECO:0000313" key="10">
    <source>
        <dbReference type="EMBL" id="AGL00907.1"/>
    </source>
</evidence>
<evidence type="ECO:0000256" key="7">
    <source>
        <dbReference type="ARBA" id="ARBA00022840"/>
    </source>
</evidence>
<dbReference type="RefSeq" id="WP_006522695.1">
    <property type="nucleotide sequence ID" value="NC_021184.1"/>
</dbReference>
<dbReference type="STRING" id="767817.Desgi_1408"/>
<dbReference type="InterPro" id="IPR003018">
    <property type="entry name" value="GAF"/>
</dbReference>
<keyword evidence="3" id="KW-0597">Phosphoprotein</keyword>
<dbReference type="GO" id="GO:0000155">
    <property type="term" value="F:phosphorelay sensor kinase activity"/>
    <property type="evidence" value="ECO:0007669"/>
    <property type="project" value="InterPro"/>
</dbReference>
<dbReference type="Pfam" id="PF01590">
    <property type="entry name" value="GAF"/>
    <property type="match status" value="1"/>
</dbReference>
<dbReference type="eggNOG" id="COG2203">
    <property type="taxonomic scope" value="Bacteria"/>
</dbReference>
<dbReference type="EC" id="2.7.13.3" evidence="2"/>
<proteinExistence type="predicted"/>
<dbReference type="Pfam" id="PF07730">
    <property type="entry name" value="HisKA_3"/>
    <property type="match status" value="1"/>
</dbReference>
<protein>
    <recommendedName>
        <fullName evidence="2">histidine kinase</fullName>
        <ecNumber evidence="2">2.7.13.3</ecNumber>
    </recommendedName>
</protein>
<evidence type="ECO:0000313" key="11">
    <source>
        <dbReference type="Proteomes" id="UP000013520"/>
    </source>
</evidence>
<keyword evidence="11" id="KW-1185">Reference proteome</keyword>
<dbReference type="InterPro" id="IPR011712">
    <property type="entry name" value="Sig_transdc_His_kin_sub3_dim/P"/>
</dbReference>
<dbReference type="SUPFAM" id="SSF55874">
    <property type="entry name" value="ATPase domain of HSP90 chaperone/DNA topoisomerase II/histidine kinase"/>
    <property type="match status" value="1"/>
</dbReference>
<dbReference type="InterPro" id="IPR005467">
    <property type="entry name" value="His_kinase_dom"/>
</dbReference>
<dbReference type="GO" id="GO:0016020">
    <property type="term" value="C:membrane"/>
    <property type="evidence" value="ECO:0007669"/>
    <property type="project" value="InterPro"/>
</dbReference>
<dbReference type="Proteomes" id="UP000013520">
    <property type="component" value="Chromosome"/>
</dbReference>
<dbReference type="Gene3D" id="3.30.450.40">
    <property type="match status" value="1"/>
</dbReference>
<dbReference type="PANTHER" id="PTHR24421">
    <property type="entry name" value="NITRATE/NITRITE SENSOR PROTEIN NARX-RELATED"/>
    <property type="match status" value="1"/>
</dbReference>
<dbReference type="SUPFAM" id="SSF55781">
    <property type="entry name" value="GAF domain-like"/>
    <property type="match status" value="1"/>
</dbReference>
<organism evidence="10 11">
    <name type="scientific">Desulfoscipio gibsoniae DSM 7213</name>
    <dbReference type="NCBI Taxonomy" id="767817"/>
    <lineage>
        <taxon>Bacteria</taxon>
        <taxon>Bacillati</taxon>
        <taxon>Bacillota</taxon>
        <taxon>Clostridia</taxon>
        <taxon>Eubacteriales</taxon>
        <taxon>Desulfallaceae</taxon>
        <taxon>Desulfoscipio</taxon>
    </lineage>
</organism>
<dbReference type="GO" id="GO:0005524">
    <property type="term" value="F:ATP binding"/>
    <property type="evidence" value="ECO:0007669"/>
    <property type="project" value="UniProtKB-KW"/>
</dbReference>
<dbReference type="KEGG" id="dgi:Desgi_1408"/>
<evidence type="ECO:0000256" key="1">
    <source>
        <dbReference type="ARBA" id="ARBA00000085"/>
    </source>
</evidence>
<name>R4KGX7_9FIRM</name>
<evidence type="ECO:0000259" key="9">
    <source>
        <dbReference type="PROSITE" id="PS50109"/>
    </source>
</evidence>
<dbReference type="InterPro" id="IPR050482">
    <property type="entry name" value="Sensor_HK_TwoCompSys"/>
</dbReference>
<dbReference type="PANTHER" id="PTHR24421:SF10">
    <property type="entry name" value="NITRATE_NITRITE SENSOR PROTEIN NARQ"/>
    <property type="match status" value="1"/>
</dbReference>
<dbReference type="SMART" id="SM00387">
    <property type="entry name" value="HATPase_c"/>
    <property type="match status" value="1"/>
</dbReference>
<dbReference type="InterPro" id="IPR029016">
    <property type="entry name" value="GAF-like_dom_sf"/>
</dbReference>
<dbReference type="EMBL" id="CP003273">
    <property type="protein sequence ID" value="AGL00907.1"/>
    <property type="molecule type" value="Genomic_DNA"/>
</dbReference>
<keyword evidence="4" id="KW-0808">Transferase</keyword>
<feature type="domain" description="Histidine kinase" evidence="9">
    <location>
        <begin position="462"/>
        <end position="554"/>
    </location>
</feature>
<dbReference type="PROSITE" id="PS50109">
    <property type="entry name" value="HIS_KIN"/>
    <property type="match status" value="1"/>
</dbReference>
<dbReference type="Gene3D" id="3.30.565.10">
    <property type="entry name" value="Histidine kinase-like ATPase, C-terminal domain"/>
    <property type="match status" value="1"/>
</dbReference>
<dbReference type="SMART" id="SM00065">
    <property type="entry name" value="GAF"/>
    <property type="match status" value="1"/>
</dbReference>
<evidence type="ECO:0000256" key="2">
    <source>
        <dbReference type="ARBA" id="ARBA00012438"/>
    </source>
</evidence>
<dbReference type="CDD" id="cd16917">
    <property type="entry name" value="HATPase_UhpB-NarQ-NarX-like"/>
    <property type="match status" value="1"/>
</dbReference>
<evidence type="ECO:0000256" key="4">
    <source>
        <dbReference type="ARBA" id="ARBA00022679"/>
    </source>
</evidence>
<evidence type="ECO:0000256" key="8">
    <source>
        <dbReference type="ARBA" id="ARBA00023012"/>
    </source>
</evidence>
<dbReference type="eggNOG" id="COG4585">
    <property type="taxonomic scope" value="Bacteria"/>
</dbReference>
<evidence type="ECO:0000256" key="5">
    <source>
        <dbReference type="ARBA" id="ARBA00022741"/>
    </source>
</evidence>
<dbReference type="Gene3D" id="1.20.5.1930">
    <property type="match status" value="1"/>
</dbReference>
<gene>
    <name evidence="10" type="ORF">Desgi_1408</name>
</gene>
<keyword evidence="6 10" id="KW-0418">Kinase</keyword>
<dbReference type="Pfam" id="PF02518">
    <property type="entry name" value="HATPase_c"/>
    <property type="match status" value="1"/>
</dbReference>
<dbReference type="InterPro" id="IPR003594">
    <property type="entry name" value="HATPase_dom"/>
</dbReference>
<reference evidence="10 11" key="1">
    <citation type="submission" date="2012-01" db="EMBL/GenBank/DDBJ databases">
        <title>Complete sequence of Desulfotomaculum gibsoniae DSM 7213.</title>
        <authorList>
            <consortium name="US DOE Joint Genome Institute"/>
            <person name="Lucas S."/>
            <person name="Han J."/>
            <person name="Lapidus A."/>
            <person name="Cheng J.-F."/>
            <person name="Goodwin L."/>
            <person name="Pitluck S."/>
            <person name="Peters L."/>
            <person name="Ovchinnikova G."/>
            <person name="Teshima H."/>
            <person name="Detter J.C."/>
            <person name="Han C."/>
            <person name="Tapia R."/>
            <person name="Land M."/>
            <person name="Hauser L."/>
            <person name="Kyrpides N."/>
            <person name="Ivanova N."/>
            <person name="Pagani I."/>
            <person name="Parshina S."/>
            <person name="Plugge C."/>
            <person name="Muyzer G."/>
            <person name="Kuever J."/>
            <person name="Ivanova A."/>
            <person name="Nazina T."/>
            <person name="Klenk H.-P."/>
            <person name="Brambilla E."/>
            <person name="Spring S."/>
            <person name="Stams A.F."/>
            <person name="Woyke T."/>
        </authorList>
    </citation>
    <scope>NUCLEOTIDE SEQUENCE [LARGE SCALE GENOMIC DNA]</scope>
    <source>
        <strain evidence="10 11">DSM 7213</strain>
    </source>
</reference>
<comment type="catalytic activity">
    <reaction evidence="1">
        <text>ATP + protein L-histidine = ADP + protein N-phospho-L-histidine.</text>
        <dbReference type="EC" id="2.7.13.3"/>
    </reaction>
</comment>
<dbReference type="HOGENOM" id="CLU_486388_0_0_9"/>
<keyword evidence="7" id="KW-0067">ATP-binding</keyword>
<keyword evidence="5" id="KW-0547">Nucleotide-binding</keyword>
<dbReference type="InterPro" id="IPR036890">
    <property type="entry name" value="HATPase_C_sf"/>
</dbReference>